<feature type="transmembrane region" description="Helical" evidence="1">
    <location>
        <begin position="106"/>
        <end position="129"/>
    </location>
</feature>
<keyword evidence="1" id="KW-0812">Transmembrane</keyword>
<protein>
    <submittedName>
        <fullName evidence="2">ABC transporter permease</fullName>
    </submittedName>
</protein>
<dbReference type="PANTHER" id="PTHR43471:SF14">
    <property type="entry name" value="ABC-2 TYPE TRANSPORT SYSTEM PERMEASE PROTEIN"/>
    <property type="match status" value="1"/>
</dbReference>
<dbReference type="Pfam" id="PF12679">
    <property type="entry name" value="ABC2_membrane_2"/>
    <property type="match status" value="1"/>
</dbReference>
<evidence type="ECO:0000256" key="1">
    <source>
        <dbReference type="SAM" id="Phobius"/>
    </source>
</evidence>
<sequence>MKAMHDVTAIADPIMMKAKTIITTVRNTTTPLRAEKRIHPFWVIVHKEIADHVRSWRFNILVVLIALTCFGSLYTSLTALTRGSKPDAVTDAFLFLKLFTLTDGTLPSFTVFISFLGPLLGISLGFDAINSEQNRGTLSRLVAQPIHRDYVINAKFTAALIVISVMLFTLSLLVTGIGLIRIGIPPTPEEFWRILCFVLISICYVAFWLNLSILFSIRFRQPATAALCGIAVWLFFTIFYQLLVNMIAKNMEPSIMATSEQVIRYQQFIFNLLRIVPSQLFNEATTTLLMPSVRSLSPLTMEQVYGTIPSPLPLGQSLLVVWPQLTGLAAATVLCFALSYASFMRREIRSR</sequence>
<evidence type="ECO:0000313" key="3">
    <source>
        <dbReference type="Proteomes" id="UP001597112"/>
    </source>
</evidence>
<dbReference type="EMBL" id="JBHTKA010000001">
    <property type="protein sequence ID" value="MFD0997750.1"/>
    <property type="molecule type" value="Genomic_DNA"/>
</dbReference>
<dbReference type="RefSeq" id="WP_377573263.1">
    <property type="nucleotide sequence ID" value="NZ_JBHTKA010000001.1"/>
</dbReference>
<name>A0ABW3JUY1_9BACT</name>
<keyword evidence="1" id="KW-0472">Membrane</keyword>
<comment type="caution">
    <text evidence="2">The sequence shown here is derived from an EMBL/GenBank/DDBJ whole genome shotgun (WGS) entry which is preliminary data.</text>
</comment>
<feature type="transmembrane region" description="Helical" evidence="1">
    <location>
        <begin position="223"/>
        <end position="243"/>
    </location>
</feature>
<evidence type="ECO:0000313" key="2">
    <source>
        <dbReference type="EMBL" id="MFD0997750.1"/>
    </source>
</evidence>
<reference evidence="3" key="1">
    <citation type="journal article" date="2019" name="Int. J. Syst. Evol. Microbiol.">
        <title>The Global Catalogue of Microorganisms (GCM) 10K type strain sequencing project: providing services to taxonomists for standard genome sequencing and annotation.</title>
        <authorList>
            <consortium name="The Broad Institute Genomics Platform"/>
            <consortium name="The Broad Institute Genome Sequencing Center for Infectious Disease"/>
            <person name="Wu L."/>
            <person name="Ma J."/>
        </authorList>
    </citation>
    <scope>NUCLEOTIDE SEQUENCE [LARGE SCALE GENOMIC DNA]</scope>
    <source>
        <strain evidence="3">CCUG 58938</strain>
    </source>
</reference>
<dbReference type="Proteomes" id="UP001597112">
    <property type="component" value="Unassembled WGS sequence"/>
</dbReference>
<keyword evidence="3" id="KW-1185">Reference proteome</keyword>
<organism evidence="2 3">
    <name type="scientific">Ohtaekwangia kribbensis</name>
    <dbReference type="NCBI Taxonomy" id="688913"/>
    <lineage>
        <taxon>Bacteria</taxon>
        <taxon>Pseudomonadati</taxon>
        <taxon>Bacteroidota</taxon>
        <taxon>Cytophagia</taxon>
        <taxon>Cytophagales</taxon>
        <taxon>Fulvivirgaceae</taxon>
        <taxon>Ohtaekwangia</taxon>
    </lineage>
</organism>
<feature type="transmembrane region" description="Helical" evidence="1">
    <location>
        <begin position="191"/>
        <end position="211"/>
    </location>
</feature>
<gene>
    <name evidence="2" type="ORF">ACFQ21_00465</name>
</gene>
<proteinExistence type="predicted"/>
<accession>A0ABW3JUY1</accession>
<keyword evidence="1" id="KW-1133">Transmembrane helix</keyword>
<feature type="transmembrane region" description="Helical" evidence="1">
    <location>
        <begin position="321"/>
        <end position="343"/>
    </location>
</feature>
<dbReference type="PANTHER" id="PTHR43471">
    <property type="entry name" value="ABC TRANSPORTER PERMEASE"/>
    <property type="match status" value="1"/>
</dbReference>
<feature type="transmembrane region" description="Helical" evidence="1">
    <location>
        <begin position="56"/>
        <end position="77"/>
    </location>
</feature>
<feature type="transmembrane region" description="Helical" evidence="1">
    <location>
        <begin position="150"/>
        <end position="179"/>
    </location>
</feature>